<dbReference type="Pfam" id="PF14833">
    <property type="entry name" value="NAD_binding_11"/>
    <property type="match status" value="1"/>
</dbReference>
<dbReference type="Gene3D" id="3.40.50.720">
    <property type="entry name" value="NAD(P)-binding Rossmann-like Domain"/>
    <property type="match status" value="1"/>
</dbReference>
<evidence type="ECO:0000256" key="2">
    <source>
        <dbReference type="ARBA" id="ARBA00023002"/>
    </source>
</evidence>
<name>A0A7Y9ATL7_9ACTN</name>
<dbReference type="InterPro" id="IPR015815">
    <property type="entry name" value="HIBADH-related"/>
</dbReference>
<dbReference type="GO" id="GO:0016491">
    <property type="term" value="F:oxidoreductase activity"/>
    <property type="evidence" value="ECO:0007669"/>
    <property type="project" value="UniProtKB-KW"/>
</dbReference>
<dbReference type="InterPro" id="IPR008927">
    <property type="entry name" value="6-PGluconate_DH-like_C_sf"/>
</dbReference>
<keyword evidence="8" id="KW-1185">Reference proteome</keyword>
<proteinExistence type="inferred from homology"/>
<dbReference type="InterPro" id="IPR006115">
    <property type="entry name" value="6PGDH_NADP-bd"/>
</dbReference>
<evidence type="ECO:0000256" key="3">
    <source>
        <dbReference type="ARBA" id="ARBA00023027"/>
    </source>
</evidence>
<keyword evidence="3" id="KW-0520">NAD</keyword>
<comment type="similarity">
    <text evidence="1">Belongs to the HIBADH-related family.</text>
</comment>
<dbReference type="InterPro" id="IPR029154">
    <property type="entry name" value="HIBADH-like_NADP-bd"/>
</dbReference>
<feature type="domain" description="3-hydroxyisobutyrate dehydrogenase-like NAD-binding" evidence="6">
    <location>
        <begin position="159"/>
        <end position="267"/>
    </location>
</feature>
<protein>
    <submittedName>
        <fullName evidence="7">3-hydroxyisobutyrate dehydrogenase-like beta-hydroxyacid dehydrogenase</fullName>
    </submittedName>
</protein>
<sequence length="292" mass="29634">MSTDRIGLLGAGRMGRPILQRWRTAGFEVLVHDPCPAADLPGPVLPAGRVLAAADVLVTALPGAAEVAALAPELTARLRPGSVWLDLTSGDPRTTDRLAAELAGRGVGTVAAAMGGGPADAAAGTLELFVGGAAADVERVSPLLGAVSRRVRRVGERAGAGQTAKLVANLLWFAESVAVTEALLLGRAAGLDPHVLREALAGSAGDSAFLQRHAGALLAGDHLTGFGLDRCVEELEVLAGLAGDAGTPYALHRGVLELHREALAEFGPVPGELLAAHLLQLRAGAPFRSSGG</sequence>
<dbReference type="InterPro" id="IPR036291">
    <property type="entry name" value="NAD(P)-bd_dom_sf"/>
</dbReference>
<dbReference type="Gene3D" id="1.10.1040.10">
    <property type="entry name" value="N-(1-d-carboxylethyl)-l-norvaline Dehydrogenase, domain 2"/>
    <property type="match status" value="1"/>
</dbReference>
<dbReference type="InterPro" id="IPR013328">
    <property type="entry name" value="6PGD_dom2"/>
</dbReference>
<dbReference type="PANTHER" id="PTHR43060">
    <property type="entry name" value="3-HYDROXYISOBUTYRATE DEHYDROGENASE-LIKE 1, MITOCHONDRIAL-RELATED"/>
    <property type="match status" value="1"/>
</dbReference>
<reference evidence="7 8" key="1">
    <citation type="submission" date="2020-07" db="EMBL/GenBank/DDBJ databases">
        <title>Sequencing the genomes of 1000 actinobacteria strains.</title>
        <authorList>
            <person name="Klenk H.-P."/>
        </authorList>
    </citation>
    <scope>NUCLEOTIDE SEQUENCE [LARGE SCALE GENOMIC DNA]</scope>
    <source>
        <strain evidence="7 8">DSM 7487</strain>
    </source>
</reference>
<evidence type="ECO:0000259" key="5">
    <source>
        <dbReference type="Pfam" id="PF03446"/>
    </source>
</evidence>
<evidence type="ECO:0000256" key="1">
    <source>
        <dbReference type="ARBA" id="ARBA00009080"/>
    </source>
</evidence>
<dbReference type="AlphaFoldDB" id="A0A7Y9ATL7"/>
<dbReference type="EMBL" id="JACCBB010000001">
    <property type="protein sequence ID" value="NYD21264.1"/>
    <property type="molecule type" value="Genomic_DNA"/>
</dbReference>
<evidence type="ECO:0000313" key="7">
    <source>
        <dbReference type="EMBL" id="NYD21264.1"/>
    </source>
</evidence>
<dbReference type="Pfam" id="PF03446">
    <property type="entry name" value="NAD_binding_2"/>
    <property type="match status" value="1"/>
</dbReference>
<dbReference type="SUPFAM" id="SSF48179">
    <property type="entry name" value="6-phosphogluconate dehydrogenase C-terminal domain-like"/>
    <property type="match status" value="1"/>
</dbReference>
<evidence type="ECO:0000256" key="4">
    <source>
        <dbReference type="PIRSR" id="PIRSR000103-1"/>
    </source>
</evidence>
<dbReference type="PANTHER" id="PTHR43060:SF15">
    <property type="entry name" value="3-HYDROXYISOBUTYRATE DEHYDROGENASE-LIKE 1, MITOCHONDRIAL-RELATED"/>
    <property type="match status" value="1"/>
</dbReference>
<feature type="domain" description="6-phosphogluconate dehydrogenase NADP-binding" evidence="5">
    <location>
        <begin position="5"/>
        <end position="153"/>
    </location>
</feature>
<keyword evidence="2" id="KW-0560">Oxidoreductase</keyword>
<organism evidence="7 8">
    <name type="scientific">Kineococcus aurantiacus</name>
    <dbReference type="NCBI Taxonomy" id="37633"/>
    <lineage>
        <taxon>Bacteria</taxon>
        <taxon>Bacillati</taxon>
        <taxon>Actinomycetota</taxon>
        <taxon>Actinomycetes</taxon>
        <taxon>Kineosporiales</taxon>
        <taxon>Kineosporiaceae</taxon>
        <taxon>Kineococcus</taxon>
    </lineage>
</organism>
<dbReference type="PIRSF" id="PIRSF000103">
    <property type="entry name" value="HIBADH"/>
    <property type="match status" value="1"/>
</dbReference>
<feature type="active site" evidence="4">
    <location>
        <position position="165"/>
    </location>
</feature>
<evidence type="ECO:0000313" key="8">
    <source>
        <dbReference type="Proteomes" id="UP000521922"/>
    </source>
</evidence>
<accession>A0A7Y9ATL7</accession>
<dbReference type="Proteomes" id="UP000521922">
    <property type="component" value="Unassembled WGS sequence"/>
</dbReference>
<comment type="caution">
    <text evidence="7">The sequence shown here is derived from an EMBL/GenBank/DDBJ whole genome shotgun (WGS) entry which is preliminary data.</text>
</comment>
<gene>
    <name evidence="7" type="ORF">BJ968_000804</name>
</gene>
<dbReference type="RefSeq" id="WP_179749444.1">
    <property type="nucleotide sequence ID" value="NZ_BAAAGN010000006.1"/>
</dbReference>
<dbReference type="SUPFAM" id="SSF51735">
    <property type="entry name" value="NAD(P)-binding Rossmann-fold domains"/>
    <property type="match status" value="1"/>
</dbReference>
<evidence type="ECO:0000259" key="6">
    <source>
        <dbReference type="Pfam" id="PF14833"/>
    </source>
</evidence>
<dbReference type="GO" id="GO:0051287">
    <property type="term" value="F:NAD binding"/>
    <property type="evidence" value="ECO:0007669"/>
    <property type="project" value="InterPro"/>
</dbReference>
<dbReference type="GO" id="GO:0050661">
    <property type="term" value="F:NADP binding"/>
    <property type="evidence" value="ECO:0007669"/>
    <property type="project" value="InterPro"/>
</dbReference>